<dbReference type="AlphaFoldDB" id="A0A645B5N9"/>
<reference evidence="1" key="1">
    <citation type="submission" date="2019-08" db="EMBL/GenBank/DDBJ databases">
        <authorList>
            <person name="Kucharzyk K."/>
            <person name="Murdoch R.W."/>
            <person name="Higgins S."/>
            <person name="Loffler F."/>
        </authorList>
    </citation>
    <scope>NUCLEOTIDE SEQUENCE</scope>
</reference>
<sequence>MDLDKLVKADFVQFREKVTDGVKARHPHIFTAINTMLSGKESKVGLQVLEAGNIAGEYTITLKGVRIASVDSGKLLSEIHHPMVGVIRPYVVVERSHLEQIIKDEGFFNDLSATAPKYLPGLTIKFMQ</sequence>
<evidence type="ECO:0000313" key="1">
    <source>
        <dbReference type="EMBL" id="MPM59931.1"/>
    </source>
</evidence>
<dbReference type="EMBL" id="VSSQ01017531">
    <property type="protein sequence ID" value="MPM59931.1"/>
    <property type="molecule type" value="Genomic_DNA"/>
</dbReference>
<organism evidence="1">
    <name type="scientific">bioreactor metagenome</name>
    <dbReference type="NCBI Taxonomy" id="1076179"/>
    <lineage>
        <taxon>unclassified sequences</taxon>
        <taxon>metagenomes</taxon>
        <taxon>ecological metagenomes</taxon>
    </lineage>
</organism>
<name>A0A645B5N9_9ZZZZ</name>
<gene>
    <name evidence="1" type="ORF">SDC9_106777</name>
</gene>
<accession>A0A645B5N9</accession>
<comment type="caution">
    <text evidence="1">The sequence shown here is derived from an EMBL/GenBank/DDBJ whole genome shotgun (WGS) entry which is preliminary data.</text>
</comment>
<proteinExistence type="predicted"/>
<protein>
    <submittedName>
        <fullName evidence="1">Uncharacterized protein</fullName>
    </submittedName>
</protein>